<reference evidence="4 5" key="1">
    <citation type="submission" date="2021-03" db="EMBL/GenBank/DDBJ databases">
        <title>Paenibacillus artemisicola MWE-103 whole genome sequence.</title>
        <authorList>
            <person name="Ham Y.J."/>
        </authorList>
    </citation>
    <scope>NUCLEOTIDE SEQUENCE [LARGE SCALE GENOMIC DNA]</scope>
    <source>
        <strain evidence="4 5">MWE-103</strain>
    </source>
</reference>
<name>A0ABS3WIN6_9BACL</name>
<comment type="caution">
    <text evidence="4">The sequence shown here is derived from an EMBL/GenBank/DDBJ whole genome shotgun (WGS) entry which is preliminary data.</text>
</comment>
<proteinExistence type="predicted"/>
<dbReference type="PROSITE" id="PS50111">
    <property type="entry name" value="CHEMOTAXIS_TRANSDUC_2"/>
    <property type="match status" value="1"/>
</dbReference>
<keyword evidence="5" id="KW-1185">Reference proteome</keyword>
<dbReference type="Pfam" id="PF00015">
    <property type="entry name" value="MCPsignal"/>
    <property type="match status" value="1"/>
</dbReference>
<accession>A0ABS3WIN6</accession>
<evidence type="ECO:0000256" key="2">
    <source>
        <dbReference type="PROSITE-ProRule" id="PRU00284"/>
    </source>
</evidence>
<protein>
    <recommendedName>
        <fullName evidence="3">Methyl-accepting transducer domain-containing protein</fullName>
    </recommendedName>
</protein>
<dbReference type="PANTHER" id="PTHR32089">
    <property type="entry name" value="METHYL-ACCEPTING CHEMOTAXIS PROTEIN MCPB"/>
    <property type="match status" value="1"/>
</dbReference>
<dbReference type="SUPFAM" id="SSF58104">
    <property type="entry name" value="Methyl-accepting chemotaxis protein (MCP) signaling domain"/>
    <property type="match status" value="1"/>
</dbReference>
<evidence type="ECO:0000313" key="4">
    <source>
        <dbReference type="EMBL" id="MBO7748184.1"/>
    </source>
</evidence>
<evidence type="ECO:0000313" key="5">
    <source>
        <dbReference type="Proteomes" id="UP000670947"/>
    </source>
</evidence>
<sequence length="276" mass="29411">MTHDKEAYLQAIAGMMDTMLSVFPEEATLILIDETQVRAYRSSGIDVEVPIGTPRSALAGTISEKAFEQGRAFREERGPERFGVSYVGTAVPLRLAGEVVGVLTSAVLNRRLDTIRGSSESLAASVQEMTATSNGIAAAFGAISGEMGALADKSEALNRDIDGIQSIIGVVQELADTSNLLGLNASIEAAHAGEFGRGFSVVAGEIRRMAAQSRDASQDIREQLGAMQERLKAISADIDRIKRDMGHHAESVKELDAAFGHVASTAGEMLEKFTRQ</sequence>
<dbReference type="InterPro" id="IPR004089">
    <property type="entry name" value="MCPsignal_dom"/>
</dbReference>
<dbReference type="SMART" id="SM00283">
    <property type="entry name" value="MA"/>
    <property type="match status" value="1"/>
</dbReference>
<dbReference type="Gene3D" id="1.10.287.950">
    <property type="entry name" value="Methyl-accepting chemotaxis protein"/>
    <property type="match status" value="1"/>
</dbReference>
<organism evidence="4 5">
    <name type="scientific">Paenibacillus artemisiicola</name>
    <dbReference type="NCBI Taxonomy" id="1172618"/>
    <lineage>
        <taxon>Bacteria</taxon>
        <taxon>Bacillati</taxon>
        <taxon>Bacillota</taxon>
        <taxon>Bacilli</taxon>
        <taxon>Bacillales</taxon>
        <taxon>Paenibacillaceae</taxon>
        <taxon>Paenibacillus</taxon>
    </lineage>
</organism>
<dbReference type="Proteomes" id="UP000670947">
    <property type="component" value="Unassembled WGS sequence"/>
</dbReference>
<evidence type="ECO:0000256" key="1">
    <source>
        <dbReference type="ARBA" id="ARBA00023224"/>
    </source>
</evidence>
<keyword evidence="1 2" id="KW-0807">Transducer</keyword>
<evidence type="ECO:0000259" key="3">
    <source>
        <dbReference type="PROSITE" id="PS50111"/>
    </source>
</evidence>
<gene>
    <name evidence="4" type="ORF">I8J29_28730</name>
</gene>
<dbReference type="EMBL" id="JAGGDJ010000049">
    <property type="protein sequence ID" value="MBO7748184.1"/>
    <property type="molecule type" value="Genomic_DNA"/>
</dbReference>
<feature type="domain" description="Methyl-accepting transducer" evidence="3">
    <location>
        <begin position="112"/>
        <end position="276"/>
    </location>
</feature>
<dbReference type="PANTHER" id="PTHR32089:SF112">
    <property type="entry name" value="LYSOZYME-LIKE PROTEIN-RELATED"/>
    <property type="match status" value="1"/>
</dbReference>
<dbReference type="RefSeq" id="WP_208850770.1">
    <property type="nucleotide sequence ID" value="NZ_JAGGDJ010000049.1"/>
</dbReference>